<keyword evidence="10" id="KW-0963">Cytoplasm</keyword>
<dbReference type="CDD" id="cd01011">
    <property type="entry name" value="nicotinamidase"/>
    <property type="match status" value="1"/>
</dbReference>
<dbReference type="Gene3D" id="3.40.50.850">
    <property type="entry name" value="Isochorismatase-like"/>
    <property type="match status" value="1"/>
</dbReference>
<evidence type="ECO:0000256" key="7">
    <source>
        <dbReference type="ARBA" id="ARBA00022723"/>
    </source>
</evidence>
<evidence type="ECO:0000313" key="13">
    <source>
        <dbReference type="EMBL" id="GGB49132.1"/>
    </source>
</evidence>
<dbReference type="Gene3D" id="3.40.1280.10">
    <property type="match status" value="1"/>
</dbReference>
<dbReference type="InterPro" id="IPR001537">
    <property type="entry name" value="SpoU_MeTrfase"/>
</dbReference>
<keyword evidence="14" id="KW-1185">Reference proteome</keyword>
<dbReference type="SUPFAM" id="SSF75217">
    <property type="entry name" value="alpha/beta knot"/>
    <property type="match status" value="1"/>
</dbReference>
<dbReference type="EC" id="2.1.1.200" evidence="10"/>
<dbReference type="Proteomes" id="UP000603352">
    <property type="component" value="Unassembled WGS sequence"/>
</dbReference>
<accession>A0ABQ1IR44</accession>
<dbReference type="Gene3D" id="1.10.8.590">
    <property type="match status" value="1"/>
</dbReference>
<evidence type="ECO:0000313" key="14">
    <source>
        <dbReference type="Proteomes" id="UP000603352"/>
    </source>
</evidence>
<comment type="catalytic activity">
    <reaction evidence="10">
        <text>uridine(32) in tRNA + S-adenosyl-L-methionine = 2'-O-methyluridine(32) in tRNA + S-adenosyl-L-homocysteine + H(+)</text>
        <dbReference type="Rhea" id="RHEA:42936"/>
        <dbReference type="Rhea" id="RHEA-COMP:10107"/>
        <dbReference type="Rhea" id="RHEA-COMP:10290"/>
        <dbReference type="ChEBI" id="CHEBI:15378"/>
        <dbReference type="ChEBI" id="CHEBI:57856"/>
        <dbReference type="ChEBI" id="CHEBI:59789"/>
        <dbReference type="ChEBI" id="CHEBI:65315"/>
        <dbReference type="ChEBI" id="CHEBI:74478"/>
        <dbReference type="EC" id="2.1.1.200"/>
    </reaction>
</comment>
<comment type="subcellular location">
    <subcellularLocation>
        <location evidence="10">Cytoplasm</location>
    </subcellularLocation>
</comment>
<gene>
    <name evidence="10" type="primary">trmJ</name>
    <name evidence="13" type="ORF">GCM10011505_32760</name>
</gene>
<reference evidence="14" key="1">
    <citation type="journal article" date="2019" name="Int. J. Syst. Evol. Microbiol.">
        <title>The Global Catalogue of Microorganisms (GCM) 10K type strain sequencing project: providing services to taxonomists for standard genome sequencing and annotation.</title>
        <authorList>
            <consortium name="The Broad Institute Genomics Platform"/>
            <consortium name="The Broad Institute Genome Sequencing Center for Infectious Disease"/>
            <person name="Wu L."/>
            <person name="Ma J."/>
        </authorList>
    </citation>
    <scope>NUCLEOTIDE SEQUENCE [LARGE SCALE GENOMIC DNA]</scope>
    <source>
        <strain evidence="14">CGMCC 1.10188</strain>
    </source>
</reference>
<keyword evidence="3 10" id="KW-0489">Methyltransferase</keyword>
<dbReference type="Pfam" id="PF00857">
    <property type="entry name" value="Isochorismatase"/>
    <property type="match status" value="1"/>
</dbReference>
<comment type="function">
    <text evidence="10">Catalyzes the formation of 2'O-methylated cytidine (Cm32) or 2'O-methylated uridine (Um32) at position 32 in tRNA.</text>
</comment>
<feature type="domain" description="tRNA/rRNA methyltransferase SpoU type" evidence="11">
    <location>
        <begin position="27"/>
        <end position="177"/>
    </location>
</feature>
<comment type="similarity">
    <text evidence="2">Belongs to the class IV-like SAM-binding methyltransferase superfamily. RNA methyltransferase TrmH family.</text>
</comment>
<evidence type="ECO:0000259" key="12">
    <source>
        <dbReference type="Pfam" id="PF00857"/>
    </source>
</evidence>
<dbReference type="InterPro" id="IPR029026">
    <property type="entry name" value="tRNA_m1G_MTases_N"/>
</dbReference>
<keyword evidence="10" id="KW-0819">tRNA processing</keyword>
<evidence type="ECO:0000256" key="6">
    <source>
        <dbReference type="ARBA" id="ARBA00022691"/>
    </source>
</evidence>
<comment type="pathway">
    <text evidence="9">Cofactor biosynthesis; nicotinate biosynthesis; nicotinate from nicotinamide: step 1/1.</text>
</comment>
<evidence type="ECO:0000256" key="5">
    <source>
        <dbReference type="ARBA" id="ARBA00022679"/>
    </source>
</evidence>
<dbReference type="CDD" id="cd18093">
    <property type="entry name" value="SpoU-like_TrmJ"/>
    <property type="match status" value="1"/>
</dbReference>
<feature type="domain" description="Isochorismatase-like" evidence="12">
    <location>
        <begin position="328"/>
        <end position="525"/>
    </location>
</feature>
<dbReference type="Pfam" id="PF00588">
    <property type="entry name" value="SpoU_methylase"/>
    <property type="match status" value="1"/>
</dbReference>
<dbReference type="EMBL" id="BMDZ01000041">
    <property type="protein sequence ID" value="GGB49132.1"/>
    <property type="molecule type" value="Genomic_DNA"/>
</dbReference>
<evidence type="ECO:0000256" key="4">
    <source>
        <dbReference type="ARBA" id="ARBA00022642"/>
    </source>
</evidence>
<keyword evidence="5" id="KW-0808">Transferase</keyword>
<keyword evidence="7" id="KW-0479">Metal-binding</keyword>
<dbReference type="InterPro" id="IPR004384">
    <property type="entry name" value="RNA_MeTrfase_TrmJ/LasT"/>
</dbReference>
<comment type="subunit">
    <text evidence="10">Homodimer.</text>
</comment>
<dbReference type="PANTHER" id="PTHR11080">
    <property type="entry name" value="PYRAZINAMIDASE/NICOTINAMIDASE"/>
    <property type="match status" value="1"/>
</dbReference>
<evidence type="ECO:0000256" key="9">
    <source>
        <dbReference type="ARBA" id="ARBA00037900"/>
    </source>
</evidence>
<evidence type="ECO:0000259" key="11">
    <source>
        <dbReference type="Pfam" id="PF00588"/>
    </source>
</evidence>
<evidence type="ECO:0000256" key="2">
    <source>
        <dbReference type="ARBA" id="ARBA00007228"/>
    </source>
</evidence>
<keyword evidence="8" id="KW-0378">Hydrolase</keyword>
<evidence type="ECO:0000256" key="10">
    <source>
        <dbReference type="RuleBase" id="RU362024"/>
    </source>
</evidence>
<keyword evidence="6 10" id="KW-0949">S-adenosyl-L-methionine</keyword>
<dbReference type="NCBIfam" id="NF008623">
    <property type="entry name" value="PRK11609.1"/>
    <property type="match status" value="1"/>
</dbReference>
<dbReference type="NCBIfam" id="TIGR00050">
    <property type="entry name" value="rRNA_methyl_1"/>
    <property type="match status" value="1"/>
</dbReference>
<comment type="catalytic activity">
    <reaction evidence="10">
        <text>cytidine(32) in tRNA + S-adenosyl-L-methionine = 2'-O-methylcytidine(32) in tRNA + S-adenosyl-L-homocysteine + H(+)</text>
        <dbReference type="Rhea" id="RHEA:42932"/>
        <dbReference type="Rhea" id="RHEA-COMP:10288"/>
        <dbReference type="Rhea" id="RHEA-COMP:10289"/>
        <dbReference type="ChEBI" id="CHEBI:15378"/>
        <dbReference type="ChEBI" id="CHEBI:57856"/>
        <dbReference type="ChEBI" id="CHEBI:59789"/>
        <dbReference type="ChEBI" id="CHEBI:74495"/>
        <dbReference type="ChEBI" id="CHEBI:82748"/>
        <dbReference type="EC" id="2.1.1.200"/>
    </reaction>
</comment>
<evidence type="ECO:0000256" key="1">
    <source>
        <dbReference type="ARBA" id="ARBA00006336"/>
    </source>
</evidence>
<proteinExistence type="inferred from homology"/>
<comment type="caution">
    <text evidence="13">The sequence shown here is derived from an EMBL/GenBank/DDBJ whole genome shotgun (WGS) entry which is preliminary data.</text>
</comment>
<dbReference type="InterPro" id="IPR052347">
    <property type="entry name" value="Isochorismatase_Nicotinamidase"/>
</dbReference>
<evidence type="ECO:0000256" key="8">
    <source>
        <dbReference type="ARBA" id="ARBA00022801"/>
    </source>
</evidence>
<dbReference type="InterPro" id="IPR029028">
    <property type="entry name" value="Alpha/beta_knot_MTases"/>
</dbReference>
<evidence type="ECO:0000256" key="3">
    <source>
        <dbReference type="ARBA" id="ARBA00022603"/>
    </source>
</evidence>
<name>A0ABQ1IR44_9PROT</name>
<sequence length="533" mass="56652">MTDQSEQRPAKAAATRGLDGLGGVQPAVILVNTQIGDNIGSAARSMLNFGLTDLRLVAPRCPWPNDRAGVLASGADAVLERARVFDTVAEAVADLDFLAASTARPRDMVKPVATPAAAAARMRGHAEAGGRIGILFGPERTGLENEDIALADLILTVPLNPAFASLNLAQAVALFSYEWFTTRDETVPVQMEMGRYGRASKKEVASFFDHLAQALDWSGVIRNPEMRPTMLRNVQAMFQRADLTGQEVRSMRGFLHGLMIRGAREGELADFPSYRRRRAALDRADAAGATAAAGIVPPKAPGRARGPDRRRAAVDAAAGRITIGAHDALLVVDLQYDFMPGGALAVADGDAVVPLVNRLGRLFAEVVLTQDWHAAGHTSFASSHAGHAPFQTVDLDYGAQVLWPDHCVQGSRGADLHDGLDLPQARLVIRKGDDPAVDSYSAFLAADRTSPTGLDGYLRSRGITRVFICGLATDFCVAWTALDARTAGFEAVVVEDACRAIDTDGSLDRARQQMQAAGVRLVGSAELTAAVTG</sequence>
<comment type="similarity">
    <text evidence="1">Belongs to the isochorismatase family.</text>
</comment>
<organism evidence="13 14">
    <name type="scientific">Tistrella bauzanensis</name>
    <dbReference type="NCBI Taxonomy" id="657419"/>
    <lineage>
        <taxon>Bacteria</taxon>
        <taxon>Pseudomonadati</taxon>
        <taxon>Pseudomonadota</taxon>
        <taxon>Alphaproteobacteria</taxon>
        <taxon>Geminicoccales</taxon>
        <taxon>Geminicoccaceae</taxon>
        <taxon>Tistrella</taxon>
    </lineage>
</organism>
<protein>
    <recommendedName>
        <fullName evidence="10">tRNA (cytidine/uridine-2'-O-)-methyltransferase TrmJ</fullName>
        <ecNumber evidence="10">2.1.1.200</ecNumber>
    </recommendedName>
    <alternativeName>
        <fullName evidence="10">tRNA (cytidine(32)/uridine(32)-2'-O)-methyltransferase</fullName>
    </alternativeName>
    <alternativeName>
        <fullName evidence="10">tRNA Cm32/Um32 methyltransferase</fullName>
    </alternativeName>
</protein>
<dbReference type="InterPro" id="IPR036380">
    <property type="entry name" value="Isochorismatase-like_sf"/>
</dbReference>
<dbReference type="InterPro" id="IPR000868">
    <property type="entry name" value="Isochorismatase-like_dom"/>
</dbReference>
<dbReference type="PANTHER" id="PTHR11080:SF2">
    <property type="entry name" value="LD05707P"/>
    <property type="match status" value="1"/>
</dbReference>
<dbReference type="SUPFAM" id="SSF52499">
    <property type="entry name" value="Isochorismatase-like hydrolases"/>
    <property type="match status" value="1"/>
</dbReference>
<keyword evidence="4" id="KW-0662">Pyridine nucleotide biosynthesis</keyword>